<dbReference type="Proteomes" id="UP000800035">
    <property type="component" value="Unassembled WGS sequence"/>
</dbReference>
<reference evidence="2" key="1">
    <citation type="journal article" date="2020" name="Stud. Mycol.">
        <title>101 Dothideomycetes genomes: a test case for predicting lifestyles and emergence of pathogens.</title>
        <authorList>
            <person name="Haridas S."/>
            <person name="Albert R."/>
            <person name="Binder M."/>
            <person name="Bloem J."/>
            <person name="Labutti K."/>
            <person name="Salamov A."/>
            <person name="Andreopoulos B."/>
            <person name="Baker S."/>
            <person name="Barry K."/>
            <person name="Bills G."/>
            <person name="Bluhm B."/>
            <person name="Cannon C."/>
            <person name="Castanera R."/>
            <person name="Culley D."/>
            <person name="Daum C."/>
            <person name="Ezra D."/>
            <person name="Gonzalez J."/>
            <person name="Henrissat B."/>
            <person name="Kuo A."/>
            <person name="Liang C."/>
            <person name="Lipzen A."/>
            <person name="Lutzoni F."/>
            <person name="Magnuson J."/>
            <person name="Mondo S."/>
            <person name="Nolan M."/>
            <person name="Ohm R."/>
            <person name="Pangilinan J."/>
            <person name="Park H.-J."/>
            <person name="Ramirez L."/>
            <person name="Alfaro M."/>
            <person name="Sun H."/>
            <person name="Tritt A."/>
            <person name="Yoshinaga Y."/>
            <person name="Zwiers L.-H."/>
            <person name="Turgeon B."/>
            <person name="Goodwin S."/>
            <person name="Spatafora J."/>
            <person name="Crous P."/>
            <person name="Grigoriev I."/>
        </authorList>
    </citation>
    <scope>NUCLEOTIDE SEQUENCE</scope>
    <source>
        <strain evidence="2">CBS 675.92</strain>
    </source>
</reference>
<keyword evidence="3" id="KW-1185">Reference proteome</keyword>
<organism evidence="2 3">
    <name type="scientific">Byssothecium circinans</name>
    <dbReference type="NCBI Taxonomy" id="147558"/>
    <lineage>
        <taxon>Eukaryota</taxon>
        <taxon>Fungi</taxon>
        <taxon>Dikarya</taxon>
        <taxon>Ascomycota</taxon>
        <taxon>Pezizomycotina</taxon>
        <taxon>Dothideomycetes</taxon>
        <taxon>Pleosporomycetidae</taxon>
        <taxon>Pleosporales</taxon>
        <taxon>Massarineae</taxon>
        <taxon>Massarinaceae</taxon>
        <taxon>Byssothecium</taxon>
    </lineage>
</organism>
<feature type="region of interest" description="Disordered" evidence="1">
    <location>
        <begin position="1"/>
        <end position="74"/>
    </location>
</feature>
<accession>A0A6A5TK82</accession>
<sequence>MEYTCTQGGATGHWTPDSTSLNEDTQSLFLQRARRPSPTETHHCSIQAHSRVPGRRAQAGRRNACKQGSRGARRTVENMKDRAIKFYNKYVIKQGLQDGMSQTVYQARRDIC</sequence>
<evidence type="ECO:0000313" key="3">
    <source>
        <dbReference type="Proteomes" id="UP000800035"/>
    </source>
</evidence>
<dbReference type="AlphaFoldDB" id="A0A6A5TK82"/>
<gene>
    <name evidence="2" type="ORF">CC80DRAFT_508177</name>
</gene>
<proteinExistence type="predicted"/>
<evidence type="ECO:0000256" key="1">
    <source>
        <dbReference type="SAM" id="MobiDB-lite"/>
    </source>
</evidence>
<feature type="compositionally biased region" description="Polar residues" evidence="1">
    <location>
        <begin position="16"/>
        <end position="29"/>
    </location>
</feature>
<protein>
    <submittedName>
        <fullName evidence="2">Uncharacterized protein</fullName>
    </submittedName>
</protein>
<dbReference type="EMBL" id="ML977012">
    <property type="protein sequence ID" value="KAF1952119.1"/>
    <property type="molecule type" value="Genomic_DNA"/>
</dbReference>
<name>A0A6A5TK82_9PLEO</name>
<evidence type="ECO:0000313" key="2">
    <source>
        <dbReference type="EMBL" id="KAF1952119.1"/>
    </source>
</evidence>